<dbReference type="KEGG" id="rbu:PG1C_00740"/>
<evidence type="ECO:0000313" key="2">
    <source>
        <dbReference type="Proteomes" id="UP000061603"/>
    </source>
</evidence>
<protein>
    <submittedName>
        <fullName evidence="1">Uncharacterized protein</fullName>
    </submittedName>
</protein>
<dbReference type="EMBL" id="CP010554">
    <property type="protein sequence ID" value="AJP47374.1"/>
    <property type="molecule type" value="Genomic_DNA"/>
</dbReference>
<name>A0A0C5J6U4_9PROT</name>
<sequence>MGVGTMVHSRLAHRTDKGLFQLSSMQAIADSGDSSCEKIRGLAQIHRKASIDLQGVLTVAAPESACFHQDMARLCWGKFWLTA</sequence>
<reference evidence="1 2" key="1">
    <citation type="journal article" date="2015" name="Genome Announc.">
        <title>Complete Genome Sequence of a Novel Bacterium within the Family Rhodocyclaceae That Degrades Polycyclic Aromatic Hydrocarbons.</title>
        <authorList>
            <person name="Singleton D.R."/>
            <person name="Dickey A.N."/>
            <person name="Scholl E.H."/>
            <person name="Wright F.A."/>
            <person name="Aitken M.D."/>
        </authorList>
    </citation>
    <scope>NUCLEOTIDE SEQUENCE [LARGE SCALE GENOMIC DNA]</scope>
    <source>
        <strain evidence="2">PG1-Ca6</strain>
    </source>
</reference>
<organism evidence="1 2">
    <name type="scientific">Rugosibacter aromaticivorans</name>
    <dbReference type="NCBI Taxonomy" id="1565605"/>
    <lineage>
        <taxon>Bacteria</taxon>
        <taxon>Pseudomonadati</taxon>
        <taxon>Pseudomonadota</taxon>
        <taxon>Betaproteobacteria</taxon>
        <taxon>Nitrosomonadales</taxon>
        <taxon>Sterolibacteriaceae</taxon>
        <taxon>Rugosibacter</taxon>
    </lineage>
</organism>
<dbReference type="HOGENOM" id="CLU_2540298_0_0_4"/>
<gene>
    <name evidence="1" type="ORF">PG1C_00740</name>
</gene>
<dbReference type="AlphaFoldDB" id="A0A0C5J6U4"/>
<evidence type="ECO:0000313" key="1">
    <source>
        <dbReference type="EMBL" id="AJP47374.1"/>
    </source>
</evidence>
<accession>A0A0C5J6U4</accession>
<proteinExistence type="predicted"/>
<keyword evidence="2" id="KW-1185">Reference proteome</keyword>
<dbReference type="Proteomes" id="UP000061603">
    <property type="component" value="Chromosome"/>
</dbReference>
<dbReference type="STRING" id="1565605.PG1C_00740"/>